<dbReference type="Gene3D" id="3.40.970.10">
    <property type="entry name" value="Ribonuclease H1, N-terminal domain"/>
    <property type="match status" value="1"/>
</dbReference>
<evidence type="ECO:0000256" key="6">
    <source>
        <dbReference type="ARBA" id="ARBA00023125"/>
    </source>
</evidence>
<organism evidence="12 13">
    <name type="scientific">Didymella exigua CBS 183.55</name>
    <dbReference type="NCBI Taxonomy" id="1150837"/>
    <lineage>
        <taxon>Eukaryota</taxon>
        <taxon>Fungi</taxon>
        <taxon>Dikarya</taxon>
        <taxon>Ascomycota</taxon>
        <taxon>Pezizomycotina</taxon>
        <taxon>Dothideomycetes</taxon>
        <taxon>Pleosporomycetidae</taxon>
        <taxon>Pleosporales</taxon>
        <taxon>Pleosporineae</taxon>
        <taxon>Didymellaceae</taxon>
        <taxon>Didymella</taxon>
    </lineage>
</organism>
<keyword evidence="7 9" id="KW-0234">DNA repair</keyword>
<dbReference type="InterPro" id="IPR010285">
    <property type="entry name" value="DNA_helicase_pif1-like_DEAD"/>
</dbReference>
<keyword evidence="13" id="KW-1185">Reference proteome</keyword>
<evidence type="ECO:0000256" key="5">
    <source>
        <dbReference type="ARBA" id="ARBA00022840"/>
    </source>
</evidence>
<evidence type="ECO:0000256" key="3">
    <source>
        <dbReference type="ARBA" id="ARBA00022801"/>
    </source>
</evidence>
<dbReference type="Pfam" id="PF01693">
    <property type="entry name" value="Cauli_VI"/>
    <property type="match status" value="1"/>
</dbReference>
<dbReference type="Pfam" id="PF05970">
    <property type="entry name" value="PIF1"/>
    <property type="match status" value="1"/>
</dbReference>
<dbReference type="GO" id="GO:0043139">
    <property type="term" value="F:5'-3' DNA helicase activity"/>
    <property type="evidence" value="ECO:0007669"/>
    <property type="project" value="UniProtKB-EC"/>
</dbReference>
<dbReference type="CDD" id="cd18037">
    <property type="entry name" value="DEXSc_Pif1_like"/>
    <property type="match status" value="1"/>
</dbReference>
<comment type="similarity">
    <text evidence="9">Belongs to the helicase family.</text>
</comment>
<evidence type="ECO:0000256" key="9">
    <source>
        <dbReference type="RuleBase" id="RU363044"/>
    </source>
</evidence>
<evidence type="ECO:0000256" key="7">
    <source>
        <dbReference type="ARBA" id="ARBA00023204"/>
    </source>
</evidence>
<dbReference type="GeneID" id="54348287"/>
<evidence type="ECO:0000256" key="1">
    <source>
        <dbReference type="ARBA" id="ARBA00022741"/>
    </source>
</evidence>
<dbReference type="Proteomes" id="UP000800082">
    <property type="component" value="Unassembled WGS sequence"/>
</dbReference>
<dbReference type="InterPro" id="IPR011320">
    <property type="entry name" value="RNase_H1_N"/>
</dbReference>
<comment type="cofactor">
    <cofactor evidence="9">
        <name>Mg(2+)</name>
        <dbReference type="ChEBI" id="CHEBI:18420"/>
    </cofactor>
</comment>
<dbReference type="InterPro" id="IPR049163">
    <property type="entry name" value="Pif1-like_2B_dom"/>
</dbReference>
<dbReference type="PANTHER" id="PTHR47642:SF5">
    <property type="entry name" value="ATP-DEPENDENT DNA HELICASE"/>
    <property type="match status" value="1"/>
</dbReference>
<accession>A0A6A5S9N1</accession>
<feature type="region of interest" description="Disordered" evidence="10">
    <location>
        <begin position="75"/>
        <end position="95"/>
    </location>
</feature>
<dbReference type="SUPFAM" id="SSF55658">
    <property type="entry name" value="L9 N-domain-like"/>
    <property type="match status" value="1"/>
</dbReference>
<dbReference type="SUPFAM" id="SSF52540">
    <property type="entry name" value="P-loop containing nucleoside triphosphate hydrolases"/>
    <property type="match status" value="2"/>
</dbReference>
<name>A0A6A5S9N1_9PLEO</name>
<comment type="catalytic activity">
    <reaction evidence="9">
        <text>ATP + H2O = ADP + phosphate + H(+)</text>
        <dbReference type="Rhea" id="RHEA:13065"/>
        <dbReference type="ChEBI" id="CHEBI:15377"/>
        <dbReference type="ChEBI" id="CHEBI:15378"/>
        <dbReference type="ChEBI" id="CHEBI:30616"/>
        <dbReference type="ChEBI" id="CHEBI:43474"/>
        <dbReference type="ChEBI" id="CHEBI:456216"/>
        <dbReference type="EC" id="5.6.2.3"/>
    </reaction>
</comment>
<protein>
    <recommendedName>
        <fullName evidence="9">ATP-dependent DNA helicase</fullName>
        <ecNumber evidence="9">5.6.2.3</ecNumber>
    </recommendedName>
</protein>
<keyword evidence="2 9" id="KW-0227">DNA damage</keyword>
<evidence type="ECO:0000256" key="4">
    <source>
        <dbReference type="ARBA" id="ARBA00022806"/>
    </source>
</evidence>
<evidence type="ECO:0000313" key="12">
    <source>
        <dbReference type="EMBL" id="KAF1934177.1"/>
    </source>
</evidence>
<dbReference type="InterPro" id="IPR037056">
    <property type="entry name" value="RNase_H1_N_sf"/>
</dbReference>
<dbReference type="GO" id="GO:0000723">
    <property type="term" value="P:telomere maintenance"/>
    <property type="evidence" value="ECO:0007669"/>
    <property type="project" value="InterPro"/>
</dbReference>
<dbReference type="InterPro" id="IPR051055">
    <property type="entry name" value="PIF1_helicase"/>
</dbReference>
<keyword evidence="4 9" id="KW-0347">Helicase</keyword>
<dbReference type="CDD" id="cd18809">
    <property type="entry name" value="SF1_C_RecD"/>
    <property type="match status" value="1"/>
</dbReference>
<evidence type="ECO:0000259" key="11">
    <source>
        <dbReference type="SMART" id="SM00382"/>
    </source>
</evidence>
<evidence type="ECO:0000256" key="2">
    <source>
        <dbReference type="ARBA" id="ARBA00022763"/>
    </source>
</evidence>
<dbReference type="GO" id="GO:0006281">
    <property type="term" value="P:DNA repair"/>
    <property type="evidence" value="ECO:0007669"/>
    <property type="project" value="UniProtKB-KW"/>
</dbReference>
<dbReference type="GO" id="GO:0006310">
    <property type="term" value="P:DNA recombination"/>
    <property type="evidence" value="ECO:0007669"/>
    <property type="project" value="UniProtKB-KW"/>
</dbReference>
<dbReference type="InterPro" id="IPR003840">
    <property type="entry name" value="DNA_helicase_dom"/>
</dbReference>
<keyword evidence="3 9" id="KW-0378">Hydrolase</keyword>
<feature type="domain" description="AAA+ ATPase" evidence="11">
    <location>
        <begin position="170"/>
        <end position="307"/>
    </location>
</feature>
<dbReference type="GO" id="GO:0016787">
    <property type="term" value="F:hydrolase activity"/>
    <property type="evidence" value="ECO:0007669"/>
    <property type="project" value="UniProtKB-KW"/>
</dbReference>
<dbReference type="InterPro" id="IPR027417">
    <property type="entry name" value="P-loop_NTPase"/>
</dbReference>
<dbReference type="Gene3D" id="3.40.50.300">
    <property type="entry name" value="P-loop containing nucleotide triphosphate hydrolases"/>
    <property type="match status" value="2"/>
</dbReference>
<keyword evidence="8" id="KW-0413">Isomerase</keyword>
<dbReference type="InterPro" id="IPR003593">
    <property type="entry name" value="AAA+_ATPase"/>
</dbReference>
<keyword evidence="5 9" id="KW-0067">ATP-binding</keyword>
<dbReference type="OrthoDB" id="432234at2759"/>
<dbReference type="EC" id="5.6.2.3" evidence="9"/>
<dbReference type="SMART" id="SM00382">
    <property type="entry name" value="AAA"/>
    <property type="match status" value="1"/>
</dbReference>
<dbReference type="RefSeq" id="XP_033454425.1">
    <property type="nucleotide sequence ID" value="XM_033590619.1"/>
</dbReference>
<dbReference type="PANTHER" id="PTHR47642">
    <property type="entry name" value="ATP-DEPENDENT DNA HELICASE"/>
    <property type="match status" value="1"/>
</dbReference>
<dbReference type="Pfam" id="PF02689">
    <property type="entry name" value="Herpes_Helicase"/>
    <property type="match status" value="1"/>
</dbReference>
<dbReference type="GO" id="GO:0005524">
    <property type="term" value="F:ATP binding"/>
    <property type="evidence" value="ECO:0007669"/>
    <property type="project" value="UniProtKB-KW"/>
</dbReference>
<evidence type="ECO:0000313" key="13">
    <source>
        <dbReference type="Proteomes" id="UP000800082"/>
    </source>
</evidence>
<dbReference type="Pfam" id="PF21530">
    <property type="entry name" value="Pif1_2B_dom"/>
    <property type="match status" value="1"/>
</dbReference>
<keyword evidence="9" id="KW-0233">DNA recombination</keyword>
<sequence>MDMYTQADSIDLEQLPFESTPQQRRPRYYAVAIGRSTGVFTSYDAAAPLVSGHPYGRLKKFLTNDEAQAYVEKYRHRQSGQPEGAADTLNPPGHQEYRHVVNSSYPQWGTTDHAVNQPLQPHHEPFLTQTVQPAPNPGLLTLPTNPANVSVDSGPPLVPEQQRVVDLILAGRNVFYTGSAGCGKSTVLKSAVRQLQQRGKRVKIVAPTNLAALNVGGTTTWSYAGWTVQSMKRDIEKLMQSALGDKSWKRFDETDVLIIDEISMIENLFFERLNMVIKASRGEKYGAGPFGGMQLIVTGDFYQLSPVKPFNHCLCGWELQKDGYKPPREYKCENRNCREDAFLDVDKWAFRSNAWEECKFEHMNLTQIHRQNDFKFKFILNFIRTEGRIQQQHAKILMNHASDTEGAIMLSSLKNDVEKVNRQNLDKIPSEARWYKCLDTFQWSDANRSDKALEKNEDRLEDDSLNALKDSRYETNLQLKQGQRVVLLANIDLAAGLVNGAQGTIIEFKPYDEKDLPKAPAKRGEDGELRGDHAAYREGQIKGFGRSNNRQAWPVVKFLNGVTRTIFPECMPNELGTEQPYCLLSRTQIPLTAGYAITIHKSQGMTLERVTVDLARAFEPSQIYVALSRAKSLQGLTVTSLPRHLNLGGANEQVKEFMQTRFPKQPVTAG</sequence>
<dbReference type="EMBL" id="ML978956">
    <property type="protein sequence ID" value="KAF1934177.1"/>
    <property type="molecule type" value="Genomic_DNA"/>
</dbReference>
<evidence type="ECO:0000256" key="8">
    <source>
        <dbReference type="ARBA" id="ARBA00023235"/>
    </source>
</evidence>
<proteinExistence type="inferred from homology"/>
<keyword evidence="6" id="KW-0238">DNA-binding</keyword>
<evidence type="ECO:0000256" key="10">
    <source>
        <dbReference type="SAM" id="MobiDB-lite"/>
    </source>
</evidence>
<dbReference type="AlphaFoldDB" id="A0A6A5S9N1"/>
<reference evidence="12" key="1">
    <citation type="journal article" date="2020" name="Stud. Mycol.">
        <title>101 Dothideomycetes genomes: a test case for predicting lifestyles and emergence of pathogens.</title>
        <authorList>
            <person name="Haridas S."/>
            <person name="Albert R."/>
            <person name="Binder M."/>
            <person name="Bloem J."/>
            <person name="Labutti K."/>
            <person name="Salamov A."/>
            <person name="Andreopoulos B."/>
            <person name="Baker S."/>
            <person name="Barry K."/>
            <person name="Bills G."/>
            <person name="Bluhm B."/>
            <person name="Cannon C."/>
            <person name="Castanera R."/>
            <person name="Culley D."/>
            <person name="Daum C."/>
            <person name="Ezra D."/>
            <person name="Gonzalez J."/>
            <person name="Henrissat B."/>
            <person name="Kuo A."/>
            <person name="Liang C."/>
            <person name="Lipzen A."/>
            <person name="Lutzoni F."/>
            <person name="Magnuson J."/>
            <person name="Mondo S."/>
            <person name="Nolan M."/>
            <person name="Ohm R."/>
            <person name="Pangilinan J."/>
            <person name="Park H.-J."/>
            <person name="Ramirez L."/>
            <person name="Alfaro M."/>
            <person name="Sun H."/>
            <person name="Tritt A."/>
            <person name="Yoshinaga Y."/>
            <person name="Zwiers L.-H."/>
            <person name="Turgeon B."/>
            <person name="Goodwin S."/>
            <person name="Spatafora J."/>
            <person name="Crous P."/>
            <person name="Grigoriev I."/>
        </authorList>
    </citation>
    <scope>NUCLEOTIDE SEQUENCE</scope>
    <source>
        <strain evidence="12">CBS 183.55</strain>
    </source>
</reference>
<dbReference type="InterPro" id="IPR009027">
    <property type="entry name" value="Ribosomal_bL9/RNase_H1_N"/>
</dbReference>
<gene>
    <name evidence="12" type="ORF">M421DRAFT_415226</name>
</gene>
<keyword evidence="1 9" id="KW-0547">Nucleotide-binding</keyword>